<name>A0A4Y2HNB9_ARAVE</name>
<evidence type="ECO:0000313" key="1">
    <source>
        <dbReference type="EMBL" id="GBM66857.1"/>
    </source>
</evidence>
<evidence type="ECO:0000313" key="2">
    <source>
        <dbReference type="Proteomes" id="UP000499080"/>
    </source>
</evidence>
<organism evidence="1 2">
    <name type="scientific">Araneus ventricosus</name>
    <name type="common">Orbweaver spider</name>
    <name type="synonym">Epeira ventricosa</name>
    <dbReference type="NCBI Taxonomy" id="182803"/>
    <lineage>
        <taxon>Eukaryota</taxon>
        <taxon>Metazoa</taxon>
        <taxon>Ecdysozoa</taxon>
        <taxon>Arthropoda</taxon>
        <taxon>Chelicerata</taxon>
        <taxon>Arachnida</taxon>
        <taxon>Araneae</taxon>
        <taxon>Araneomorphae</taxon>
        <taxon>Entelegynae</taxon>
        <taxon>Araneoidea</taxon>
        <taxon>Araneidae</taxon>
        <taxon>Araneus</taxon>
    </lineage>
</organism>
<keyword evidence="2" id="KW-1185">Reference proteome</keyword>
<sequence>MSIERKPPLMALWRSLGFVTRGSQVQDPIPRKNRREYGPGARCMCRRPNVLPLVLYRCLEREVPARIFTIPTLIELRQEISQCHWLREAVTSFSALARSVRQS</sequence>
<comment type="caution">
    <text evidence="1">The sequence shown here is derived from an EMBL/GenBank/DDBJ whole genome shotgun (WGS) entry which is preliminary data.</text>
</comment>
<dbReference type="EMBL" id="BGPR01002049">
    <property type="protein sequence ID" value="GBM66857.1"/>
    <property type="molecule type" value="Genomic_DNA"/>
</dbReference>
<protein>
    <submittedName>
        <fullName evidence="1">Uncharacterized protein</fullName>
    </submittedName>
</protein>
<proteinExistence type="predicted"/>
<dbReference type="Proteomes" id="UP000499080">
    <property type="component" value="Unassembled WGS sequence"/>
</dbReference>
<reference evidence="1 2" key="1">
    <citation type="journal article" date="2019" name="Sci. Rep.">
        <title>Orb-weaving spider Araneus ventricosus genome elucidates the spidroin gene catalogue.</title>
        <authorList>
            <person name="Kono N."/>
            <person name="Nakamura H."/>
            <person name="Ohtoshi R."/>
            <person name="Moran D.A.P."/>
            <person name="Shinohara A."/>
            <person name="Yoshida Y."/>
            <person name="Fujiwara M."/>
            <person name="Mori M."/>
            <person name="Tomita M."/>
            <person name="Arakawa K."/>
        </authorList>
    </citation>
    <scope>NUCLEOTIDE SEQUENCE [LARGE SCALE GENOMIC DNA]</scope>
</reference>
<dbReference type="AlphaFoldDB" id="A0A4Y2HNB9"/>
<accession>A0A4Y2HNB9</accession>
<gene>
    <name evidence="1" type="ORF">AVEN_163765_1</name>
</gene>